<name>A0A292PJ30_9PEZI</name>
<protein>
    <submittedName>
        <fullName evidence="1">Uncharacterized protein</fullName>
    </submittedName>
</protein>
<organism evidence="1 2">
    <name type="scientific">Tuber aestivum</name>
    <name type="common">summer truffle</name>
    <dbReference type="NCBI Taxonomy" id="59557"/>
    <lineage>
        <taxon>Eukaryota</taxon>
        <taxon>Fungi</taxon>
        <taxon>Dikarya</taxon>
        <taxon>Ascomycota</taxon>
        <taxon>Pezizomycotina</taxon>
        <taxon>Pezizomycetes</taxon>
        <taxon>Pezizales</taxon>
        <taxon>Tuberaceae</taxon>
        <taxon>Tuber</taxon>
    </lineage>
</organism>
<evidence type="ECO:0000313" key="2">
    <source>
        <dbReference type="Proteomes" id="UP001412239"/>
    </source>
</evidence>
<reference evidence="1" key="1">
    <citation type="submission" date="2015-10" db="EMBL/GenBank/DDBJ databases">
        <authorList>
            <person name="Regsiter A."/>
            <person name="william w."/>
        </authorList>
    </citation>
    <scope>NUCLEOTIDE SEQUENCE</scope>
    <source>
        <strain evidence="1">Montdore</strain>
    </source>
</reference>
<dbReference type="Proteomes" id="UP001412239">
    <property type="component" value="Unassembled WGS sequence"/>
</dbReference>
<evidence type="ECO:0000313" key="1">
    <source>
        <dbReference type="EMBL" id="CUS06751.1"/>
    </source>
</evidence>
<keyword evidence="2" id="KW-1185">Reference proteome</keyword>
<dbReference type="AlphaFoldDB" id="A0A292PJ30"/>
<proteinExistence type="predicted"/>
<sequence length="456" mass="50840">MTSSPSCAVFPRPPISSMEANLYYYGLYSRPILVARTSATLWKPPVCPPGYPSAKWLRTVGNHPLGKIWEGSLAPQIHKTLESQGVKWTSTDVARIGLVGEFLPPVIIWIGVQPGTLSREDGHAVAIQCKGLLLEHQILDVEVEIRESVVTQYSSPKLLKPARPCDPTADLWEPLTSTLGLSICATRTLWAEGTGGFYLTDSNSQLYLVTARHVVLPFDTDNKVHEHKVSSQRLNQIALFGPSGFGDYLKRITIAISDKEYDAGYQKRVLQKVFERVAQGEINSAEAIKQRAYQENTLKRAEDAIVALRKLHKEVAKSWSNLENRIIGQLLFSPVLKYGAGEEKCTQDFALIEVDQSKIDIGSFNGNVIDLGTKMGPGEFTRMMFPHPENSHSLTYPTNRLFQIQGTIPDNEMRLPAVYDQNHESCLIVLKRGHTTGLTFGRANPISSYTRFHIHT</sequence>
<dbReference type="EMBL" id="LN891383">
    <property type="protein sequence ID" value="CUS06751.1"/>
    <property type="molecule type" value="Genomic_DNA"/>
</dbReference>
<accession>A0A292PJ30</accession>
<gene>
    <name evidence="1" type="ORF">GSTUAT00009171001</name>
</gene>